<dbReference type="RefSeq" id="WP_145081839.1">
    <property type="nucleotide sequence ID" value="NZ_VLKH01000003.1"/>
</dbReference>
<comment type="caution">
    <text evidence="2">The sequence shown here is derived from an EMBL/GenBank/DDBJ whole genome shotgun (WGS) entry which is preliminary data.</text>
</comment>
<evidence type="ECO:0000313" key="2">
    <source>
        <dbReference type="EMBL" id="TWH81684.1"/>
    </source>
</evidence>
<dbReference type="Proteomes" id="UP000315343">
    <property type="component" value="Unassembled WGS sequence"/>
</dbReference>
<keyword evidence="1" id="KW-0472">Membrane</keyword>
<dbReference type="EMBL" id="VLKH01000003">
    <property type="protein sequence ID" value="TWH81684.1"/>
    <property type="molecule type" value="Genomic_DNA"/>
</dbReference>
<dbReference type="NCBIfam" id="TIGR04104">
    <property type="entry name" value="cxxc_20_cxxc"/>
    <property type="match status" value="1"/>
</dbReference>
<protein>
    <submittedName>
        <fullName evidence="2">CXXC-20-CXXC protein</fullName>
    </submittedName>
</protein>
<feature type="transmembrane region" description="Helical" evidence="1">
    <location>
        <begin position="45"/>
        <end position="61"/>
    </location>
</feature>
<dbReference type="AlphaFoldDB" id="A0A562JFL7"/>
<evidence type="ECO:0000313" key="3">
    <source>
        <dbReference type="Proteomes" id="UP000315343"/>
    </source>
</evidence>
<feature type="transmembrane region" description="Helical" evidence="1">
    <location>
        <begin position="73"/>
        <end position="91"/>
    </location>
</feature>
<accession>A0A562JFL7</accession>
<name>A0A562JFL7_9FIRM</name>
<dbReference type="InterPro" id="IPR026369">
    <property type="entry name" value="CxxC_20_CxxC"/>
</dbReference>
<dbReference type="OrthoDB" id="2085384at2"/>
<sequence length="183" mass="21182">MQKCKKCFNKFKYKDILKSMWVKGYAPIVCTECGTKHYVNWSTRLILSLSIFTPLIIINFVNLSSNHFINFSIIHYLIWVFAVICITPFFARYHNKINDEKNDGTKALLTSNLNSIEAEVIISILESYEIPYFKISRRTGPMEIFTGTNNLDIYVQPHMLQMAKELINPQNIDSNTTKDDIGV</sequence>
<keyword evidence="1" id="KW-1133">Transmembrane helix</keyword>
<evidence type="ECO:0000256" key="1">
    <source>
        <dbReference type="SAM" id="Phobius"/>
    </source>
</evidence>
<keyword evidence="3" id="KW-1185">Reference proteome</keyword>
<proteinExistence type="predicted"/>
<reference evidence="2 3" key="1">
    <citation type="submission" date="2019-07" db="EMBL/GenBank/DDBJ databases">
        <title>Genomic Encyclopedia of Type Strains, Phase I: the one thousand microbial genomes (KMG-I) project.</title>
        <authorList>
            <person name="Kyrpides N."/>
        </authorList>
    </citation>
    <scope>NUCLEOTIDE SEQUENCE [LARGE SCALE GENOMIC DNA]</scope>
    <source>
        <strain evidence="2 3">DSM 13558</strain>
    </source>
</reference>
<gene>
    <name evidence="2" type="ORF">LY60_01439</name>
</gene>
<organism evidence="2 3">
    <name type="scientific">Sedimentibacter saalensis</name>
    <dbReference type="NCBI Taxonomy" id="130788"/>
    <lineage>
        <taxon>Bacteria</taxon>
        <taxon>Bacillati</taxon>
        <taxon>Bacillota</taxon>
        <taxon>Tissierellia</taxon>
        <taxon>Sedimentibacter</taxon>
    </lineage>
</organism>
<keyword evidence="1" id="KW-0812">Transmembrane</keyword>